<dbReference type="PANTHER" id="PTHR12526">
    <property type="entry name" value="GLYCOSYLTRANSFERASE"/>
    <property type="match status" value="1"/>
</dbReference>
<dbReference type="InterPro" id="IPR001296">
    <property type="entry name" value="Glyco_trans_1"/>
</dbReference>
<feature type="domain" description="Glycosyl transferase family 1" evidence="1">
    <location>
        <begin position="176"/>
        <end position="332"/>
    </location>
</feature>
<comment type="caution">
    <text evidence="2">The sequence shown here is derived from an EMBL/GenBank/DDBJ whole genome shotgun (WGS) entry which is preliminary data.</text>
</comment>
<gene>
    <name evidence="2" type="ORF">VISI1226_05959</name>
</gene>
<sequence>MKVLYLINDITMPGGLSRVTINLVDEFSSLNSEYQVHALSAAAKFDKVEHSNIDYLDMPALHGLNTLGKLGWYASLREEVETYVNEHDYQLVIAVGTAMTLFASFCRFRSARLWGAEHLAHNHYGALRKVFKRWRYPKLERLICLTHADKHRYYDKFLKNVAVIPNFTNFASVDAEYSHNKKVLFVGRYNDMKGVDYLVDIINLVHKHCPGWEFTLYGEGERKAWLLEQIQKMNLSHVVEVNEPTENISVEYQKSGIFILTSRNEGFPMVLLEAQAHGLPVVSFDCETGPSEIIREGEDGYLIPAYDTKLFADKLIALANDGDKRSLLSENAFTNRQRFSKASIIDLWLEQFRTLL</sequence>
<dbReference type="GO" id="GO:1901135">
    <property type="term" value="P:carbohydrate derivative metabolic process"/>
    <property type="evidence" value="ECO:0007669"/>
    <property type="project" value="UniProtKB-ARBA"/>
</dbReference>
<accession>E8M7A2</accession>
<name>E8M7A2_PHOS4</name>
<dbReference type="Gene3D" id="3.40.50.2000">
    <property type="entry name" value="Glycogen Phosphorylase B"/>
    <property type="match status" value="2"/>
</dbReference>
<evidence type="ECO:0000259" key="1">
    <source>
        <dbReference type="Pfam" id="PF00534"/>
    </source>
</evidence>
<proteinExistence type="predicted"/>
<dbReference type="EMBL" id="AEVT01000063">
    <property type="protein sequence ID" value="EGA70101.1"/>
    <property type="molecule type" value="Genomic_DNA"/>
</dbReference>
<keyword evidence="2" id="KW-0808">Transferase</keyword>
<protein>
    <submittedName>
        <fullName evidence="2">Glycosyltransferase WfaO</fullName>
    </submittedName>
</protein>
<dbReference type="eggNOG" id="COG0438">
    <property type="taxonomic scope" value="Bacteria"/>
</dbReference>
<dbReference type="PANTHER" id="PTHR12526:SF630">
    <property type="entry name" value="GLYCOSYLTRANSFERASE"/>
    <property type="match status" value="1"/>
</dbReference>
<dbReference type="RefSeq" id="WP_008077222.1">
    <property type="nucleotide sequence ID" value="NZ_AEVT01000063.1"/>
</dbReference>
<dbReference type="CDD" id="cd03820">
    <property type="entry name" value="GT4_AmsD-like"/>
    <property type="match status" value="1"/>
</dbReference>
<evidence type="ECO:0000313" key="3">
    <source>
        <dbReference type="Proteomes" id="UP000006228"/>
    </source>
</evidence>
<dbReference type="SUPFAM" id="SSF53756">
    <property type="entry name" value="UDP-Glycosyltransferase/glycogen phosphorylase"/>
    <property type="match status" value="1"/>
</dbReference>
<dbReference type="GO" id="GO:0016757">
    <property type="term" value="F:glycosyltransferase activity"/>
    <property type="evidence" value="ECO:0007669"/>
    <property type="project" value="InterPro"/>
</dbReference>
<dbReference type="AlphaFoldDB" id="E8M7A2"/>
<dbReference type="Pfam" id="PF00534">
    <property type="entry name" value="Glycos_transf_1"/>
    <property type="match status" value="1"/>
</dbReference>
<organism evidence="2 3">
    <name type="scientific">Vibrio sinaloensis DSM 21326</name>
    <dbReference type="NCBI Taxonomy" id="945550"/>
    <lineage>
        <taxon>Bacteria</taxon>
        <taxon>Pseudomonadati</taxon>
        <taxon>Pseudomonadota</taxon>
        <taxon>Gammaproteobacteria</taxon>
        <taxon>Vibrionales</taxon>
        <taxon>Vibrionaceae</taxon>
        <taxon>Vibrio</taxon>
        <taxon>Vibrio oreintalis group</taxon>
    </lineage>
</organism>
<dbReference type="GeneID" id="95569467"/>
<evidence type="ECO:0000313" key="2">
    <source>
        <dbReference type="EMBL" id="EGA70101.1"/>
    </source>
</evidence>
<reference evidence="2 3" key="1">
    <citation type="journal article" date="2012" name="Int. J. Syst. Evol. Microbiol.">
        <title>Vibrio caribbeanicus sp. nov., isolated from the marine sponge Scleritoderma cyanea.</title>
        <authorList>
            <person name="Hoffmann M."/>
            <person name="Monday S.R."/>
            <person name="Allard M.W."/>
            <person name="Strain E.A."/>
            <person name="Whittaker P."/>
            <person name="Naum M."/>
            <person name="McCarthy P.J."/>
            <person name="Lopez J.V."/>
            <person name="Fischer M."/>
            <person name="Brown E.W."/>
        </authorList>
    </citation>
    <scope>NUCLEOTIDE SEQUENCE [LARGE SCALE GENOMIC DNA]</scope>
    <source>
        <strain evidence="3">DSMZ 21326</strain>
    </source>
</reference>
<dbReference type="Proteomes" id="UP000006228">
    <property type="component" value="Unassembled WGS sequence"/>
</dbReference>